<accession>A0A0A9D4Z9</accession>
<name>A0A0A9D4Z9_ARUDO</name>
<protein>
    <submittedName>
        <fullName evidence="1">Uncharacterized protein</fullName>
    </submittedName>
</protein>
<organism evidence="1">
    <name type="scientific">Arundo donax</name>
    <name type="common">Giant reed</name>
    <name type="synonym">Donax arundinaceus</name>
    <dbReference type="NCBI Taxonomy" id="35708"/>
    <lineage>
        <taxon>Eukaryota</taxon>
        <taxon>Viridiplantae</taxon>
        <taxon>Streptophyta</taxon>
        <taxon>Embryophyta</taxon>
        <taxon>Tracheophyta</taxon>
        <taxon>Spermatophyta</taxon>
        <taxon>Magnoliopsida</taxon>
        <taxon>Liliopsida</taxon>
        <taxon>Poales</taxon>
        <taxon>Poaceae</taxon>
        <taxon>PACMAD clade</taxon>
        <taxon>Arundinoideae</taxon>
        <taxon>Arundineae</taxon>
        <taxon>Arundo</taxon>
    </lineage>
</organism>
<sequence length="44" mass="4960">MRVSELQCSYFVDLVSCGNHIFGHCSILFTICAASVDKQEFTRC</sequence>
<reference evidence="1" key="2">
    <citation type="journal article" date="2015" name="Data Brief">
        <title>Shoot transcriptome of the giant reed, Arundo donax.</title>
        <authorList>
            <person name="Barrero R.A."/>
            <person name="Guerrero F.D."/>
            <person name="Moolhuijzen P."/>
            <person name="Goolsby J.A."/>
            <person name="Tidwell J."/>
            <person name="Bellgard S.E."/>
            <person name="Bellgard M.I."/>
        </authorList>
    </citation>
    <scope>NUCLEOTIDE SEQUENCE</scope>
    <source>
        <tissue evidence="1">Shoot tissue taken approximately 20 cm above the soil surface</tissue>
    </source>
</reference>
<dbReference type="AlphaFoldDB" id="A0A0A9D4Z9"/>
<proteinExistence type="predicted"/>
<reference evidence="1" key="1">
    <citation type="submission" date="2014-09" db="EMBL/GenBank/DDBJ databases">
        <authorList>
            <person name="Magalhaes I.L.F."/>
            <person name="Oliveira U."/>
            <person name="Santos F.R."/>
            <person name="Vidigal T.H.D.A."/>
            <person name="Brescovit A.D."/>
            <person name="Santos A.J."/>
        </authorList>
    </citation>
    <scope>NUCLEOTIDE SEQUENCE</scope>
    <source>
        <tissue evidence="1">Shoot tissue taken approximately 20 cm above the soil surface</tissue>
    </source>
</reference>
<dbReference type="EMBL" id="GBRH01217180">
    <property type="protein sequence ID" value="JAD80715.1"/>
    <property type="molecule type" value="Transcribed_RNA"/>
</dbReference>
<evidence type="ECO:0000313" key="1">
    <source>
        <dbReference type="EMBL" id="JAD80715.1"/>
    </source>
</evidence>